<sequence>MGAPHAANRSGPHDGISAEQPADMVIDQQGIVVGWSPAAEGLLGYPAAAVLGRPVVDLLTGADAIDAEAIGPSLAAMDDIAVPLRRRDGAFLPCIMAVRPEGEAAAGMGWAVTLAPAEKGSPTAALDQALLETLFTVSPVGLFLLDPQLRLIRFNPAGEGMQGSSVEETVGRRPSEVWPGFATESVERAMEKVLATRQPVIGVEKRLCPPGDPEREHVYSASLFPLEDAQGRLLGVADATVDVTDRHLAQERLKVLAQAGTRIGSTLDVLDTVRGLADVSVPGLADSMAVEVVEPVLAGGDLEPGPVERDTVLRRAACRSRDDAEPWTACDEDGALPPVAAAEALADLGPRMVDPLSSVGQRALRSLRAPRDKVHSLMLVPLVAQDRALGLATFCRWGERRAFERDDLTLAGELALRTAACLDNARRYLRERHSLTALRHALRPGGLPPDHALEVAHEYVHAGSGGDWVDAVPLSGARVALVAGRVPGHGVQTAAAAGRLRAAVHTLSDLDLEPDELLARLDDLVRRLNGTNGHNGPTKEDGPPWLMEEARKSAEGDEAGATCLYLIYDPMARRCSLSSAGHPGPVIVRPDGTTVILEPPAGAALSCTGEPFEKVDIDLPEDSMLVLYTPGLFQEQPDDRGRERLAGLLAGFSGSVRQACSMVTEALIPNPPREDAAIKVARTHTLGPERVVTWDLPSDPSVVSKARSLVTRQLTDWDMDDATFTTELIASELVTNAIRYAKPPVRLRLVRGHVLTCEVSDGSSTSPRLRHARTTDEGGRGLLLVARCSERWGTRYTDDGKTVWVEQSIPERLGRADQPGCLR</sequence>
<dbReference type="Pfam" id="PF08448">
    <property type="entry name" value="PAS_4"/>
    <property type="match status" value="1"/>
</dbReference>
<dbReference type="Pfam" id="PF00989">
    <property type="entry name" value="PAS"/>
    <property type="match status" value="1"/>
</dbReference>
<feature type="domain" description="PAS" evidence="2">
    <location>
        <begin position="24"/>
        <end position="59"/>
    </location>
</feature>
<name>A0ABY6E188_9ACTN</name>
<dbReference type="Proteomes" id="UP001061298">
    <property type="component" value="Chromosome"/>
</dbReference>
<dbReference type="InterPro" id="IPR036457">
    <property type="entry name" value="PPM-type-like_dom_sf"/>
</dbReference>
<evidence type="ECO:0000256" key="1">
    <source>
        <dbReference type="ARBA" id="ARBA00022801"/>
    </source>
</evidence>
<dbReference type="Gene3D" id="3.30.565.10">
    <property type="entry name" value="Histidine kinase-like ATPase, C-terminal domain"/>
    <property type="match status" value="1"/>
</dbReference>
<organism evidence="4 5">
    <name type="scientific">Streptomyces cynarae</name>
    <dbReference type="NCBI Taxonomy" id="2981134"/>
    <lineage>
        <taxon>Bacteria</taxon>
        <taxon>Bacillati</taxon>
        <taxon>Actinomycetota</taxon>
        <taxon>Actinomycetes</taxon>
        <taxon>Kitasatosporales</taxon>
        <taxon>Streptomycetaceae</taxon>
        <taxon>Streptomyces</taxon>
    </lineage>
</organism>
<dbReference type="CDD" id="cd16936">
    <property type="entry name" value="HATPase_RsbW-like"/>
    <property type="match status" value="1"/>
</dbReference>
<dbReference type="NCBIfam" id="TIGR00229">
    <property type="entry name" value="sensory_box"/>
    <property type="match status" value="1"/>
</dbReference>
<proteinExistence type="predicted"/>
<keyword evidence="1" id="KW-0378">Hydrolase</keyword>
<evidence type="ECO:0000259" key="3">
    <source>
        <dbReference type="PROSITE" id="PS50113"/>
    </source>
</evidence>
<dbReference type="Gene3D" id="3.30.450.20">
    <property type="entry name" value="PAS domain"/>
    <property type="match status" value="2"/>
</dbReference>
<dbReference type="SMART" id="SM00331">
    <property type="entry name" value="PP2C_SIG"/>
    <property type="match status" value="1"/>
</dbReference>
<keyword evidence="5" id="KW-1185">Reference proteome</keyword>
<protein>
    <submittedName>
        <fullName evidence="4">SpoIIE family protein phosphatase</fullName>
    </submittedName>
</protein>
<reference evidence="4" key="1">
    <citation type="submission" date="2022-10" db="EMBL/GenBank/DDBJ databases">
        <authorList>
            <person name="Mo P."/>
        </authorList>
    </citation>
    <scope>NUCLEOTIDE SEQUENCE</scope>
    <source>
        <strain evidence="4">HUAS 13-4</strain>
    </source>
</reference>
<dbReference type="SUPFAM" id="SSF55781">
    <property type="entry name" value="GAF domain-like"/>
    <property type="match status" value="1"/>
</dbReference>
<dbReference type="PROSITE" id="PS50113">
    <property type="entry name" value="PAC"/>
    <property type="match status" value="1"/>
</dbReference>
<dbReference type="InterPro" id="IPR003594">
    <property type="entry name" value="HATPase_dom"/>
</dbReference>
<dbReference type="InterPro" id="IPR001932">
    <property type="entry name" value="PPM-type_phosphatase-like_dom"/>
</dbReference>
<dbReference type="Gene3D" id="3.30.450.40">
    <property type="match status" value="1"/>
</dbReference>
<dbReference type="PROSITE" id="PS50112">
    <property type="entry name" value="PAS"/>
    <property type="match status" value="2"/>
</dbReference>
<dbReference type="PANTHER" id="PTHR43156">
    <property type="entry name" value="STAGE II SPORULATION PROTEIN E-RELATED"/>
    <property type="match status" value="1"/>
</dbReference>
<dbReference type="SUPFAM" id="SSF55874">
    <property type="entry name" value="ATPase domain of HSP90 chaperone/DNA topoisomerase II/histidine kinase"/>
    <property type="match status" value="1"/>
</dbReference>
<dbReference type="InterPro" id="IPR000700">
    <property type="entry name" value="PAS-assoc_C"/>
</dbReference>
<dbReference type="Gene3D" id="3.60.40.10">
    <property type="entry name" value="PPM-type phosphatase domain"/>
    <property type="match status" value="1"/>
</dbReference>
<evidence type="ECO:0000313" key="4">
    <source>
        <dbReference type="EMBL" id="UXY20370.1"/>
    </source>
</evidence>
<gene>
    <name evidence="4" type="ORF">N8I84_17830</name>
</gene>
<dbReference type="SMART" id="SM00091">
    <property type="entry name" value="PAS"/>
    <property type="match status" value="2"/>
</dbReference>
<dbReference type="EMBL" id="CP106793">
    <property type="protein sequence ID" value="UXY20370.1"/>
    <property type="molecule type" value="Genomic_DNA"/>
</dbReference>
<dbReference type="InterPro" id="IPR013656">
    <property type="entry name" value="PAS_4"/>
</dbReference>
<dbReference type="SUPFAM" id="SSF55785">
    <property type="entry name" value="PYP-like sensor domain (PAS domain)"/>
    <property type="match status" value="2"/>
</dbReference>
<feature type="domain" description="PAC" evidence="3">
    <location>
        <begin position="201"/>
        <end position="255"/>
    </location>
</feature>
<dbReference type="InterPro" id="IPR013767">
    <property type="entry name" value="PAS_fold"/>
</dbReference>
<evidence type="ECO:0000259" key="2">
    <source>
        <dbReference type="PROSITE" id="PS50112"/>
    </source>
</evidence>
<dbReference type="CDD" id="cd00130">
    <property type="entry name" value="PAS"/>
    <property type="match status" value="2"/>
</dbReference>
<dbReference type="PANTHER" id="PTHR43156:SF2">
    <property type="entry name" value="STAGE II SPORULATION PROTEIN E"/>
    <property type="match status" value="1"/>
</dbReference>
<dbReference type="InterPro" id="IPR029016">
    <property type="entry name" value="GAF-like_dom_sf"/>
</dbReference>
<evidence type="ECO:0000313" key="5">
    <source>
        <dbReference type="Proteomes" id="UP001061298"/>
    </source>
</evidence>
<dbReference type="InterPro" id="IPR036890">
    <property type="entry name" value="HATPase_C_sf"/>
</dbReference>
<accession>A0ABY6E188</accession>
<dbReference type="RefSeq" id="WP_263230462.1">
    <property type="nucleotide sequence ID" value="NZ_CP106793.1"/>
</dbReference>
<dbReference type="Pfam" id="PF07228">
    <property type="entry name" value="SpoIIE"/>
    <property type="match status" value="1"/>
</dbReference>
<dbReference type="InterPro" id="IPR035965">
    <property type="entry name" value="PAS-like_dom_sf"/>
</dbReference>
<dbReference type="InterPro" id="IPR000014">
    <property type="entry name" value="PAS"/>
</dbReference>
<dbReference type="Pfam" id="PF13581">
    <property type="entry name" value="HATPase_c_2"/>
    <property type="match status" value="1"/>
</dbReference>
<feature type="domain" description="PAS" evidence="2">
    <location>
        <begin position="127"/>
        <end position="172"/>
    </location>
</feature>
<dbReference type="InterPro" id="IPR052016">
    <property type="entry name" value="Bact_Sigma-Reg"/>
</dbReference>